<dbReference type="AlphaFoldDB" id="A0A6M2DYL5"/>
<evidence type="ECO:0000313" key="11">
    <source>
        <dbReference type="EMBL" id="NOV51429.1"/>
    </source>
</evidence>
<evidence type="ECO:0000256" key="8">
    <source>
        <dbReference type="SAM" id="MobiDB-lite"/>
    </source>
</evidence>
<evidence type="ECO:0000256" key="4">
    <source>
        <dbReference type="ARBA" id="ARBA00022989"/>
    </source>
</evidence>
<feature type="transmembrane region" description="Helical" evidence="9">
    <location>
        <begin position="452"/>
        <end position="477"/>
    </location>
</feature>
<dbReference type="PANTHER" id="PTHR22730">
    <property type="entry name" value="PROMININ PROM PROTEIN"/>
    <property type="match status" value="1"/>
</dbReference>
<feature type="compositionally biased region" description="Basic residues" evidence="8">
    <location>
        <begin position="882"/>
        <end position="892"/>
    </location>
</feature>
<dbReference type="PANTHER" id="PTHR22730:SF1">
    <property type="entry name" value="PROMININ-LIKE PROTEIN"/>
    <property type="match status" value="1"/>
</dbReference>
<feature type="transmembrane region" description="Helical" evidence="9">
    <location>
        <begin position="821"/>
        <end position="840"/>
    </location>
</feature>
<sequence length="954" mass="107337">MHLRLISLFSLFSFLVLSLSASSVNSQYAAIQEAKDSLRRALEKSRLREYTPWKNLGVNGNSAQDHFYSHKIIFEPRGMGPLYNATHVILDNVVGEKAFPDGLISVVDHEFVIKDDVLDDWPNTLQHYAAMVAIIVIGLLIAIITPIIGFCFCCCRCAGSCGARSQPFDKKHDTCRRVYLGLFLILVATAMVFGVVVAFVTNSYMQEGIEDAPKAAEYVTKDATVFLNDTTAHMNHLLIENFIELREKLISTLKESAAVVTRELAEKSQVISLNRLEEVARMLPDVQNNLRDMKQNTNDLRRLIVNLDNELRGVKNHLLQSLRKCNTFRQCQELSNNYVNSLGTQNIDYNSLPDPTAIIQELDKFIENSNLQTEIQKGIEAFHHINETFNDAVKKNIKPIEQSLDNAGKEIRQQSETLMSTIDNIKGTAKSEGDRMIKLADEYITEYSQYRYYGGLAISVILLIVLLCVSFGLLCGICGKRPDGYGDDCCNKGAGSSFLMCGVGLMFLFTIVLAIVALVHFILGLLVHRAVCVPLQNPQNDQIFGLIDDFVDLDQIIHARSNLRVKTPGALKLSSIIEKCHKNQSAYEVFSLELVLSGSIDDLLGYVERFQISQQLENMLQDFKFDSDIEIISSDGLKQLKELEESQLSDFKFYQFTDSLSTNVTTVNLNELADKLVEAAAIVSKISEDIAEELTIEADKLRKIQRETVQPLIDKTTTLQTVAADLEVSLKFNTDSFSVAIQQMTEQLMKAQYYLQKEGPAFVEIMVKEVVNSVENDIKYYLKYVVNETKGSVGQCGPLSRAYNSTLVAVCNNVMDPFNGFWAGLGWCILLFIPCIILSVKLSGLYQKSDPYPGPLVESEYLYDAYADRDNISLTSPPESKRRSKDKKHDRHTQRESNAQGPSASHDHRYTDMARKPHQQEAYISAYNNPTGRTFNKTDPVAQRWTQYEGVHHM</sequence>
<dbReference type="EMBL" id="GIIL01007703">
    <property type="protein sequence ID" value="NOV51429.1"/>
    <property type="molecule type" value="Transcribed_RNA"/>
</dbReference>
<feature type="chain" id="PRO_5027058661" evidence="10">
    <location>
        <begin position="22"/>
        <end position="954"/>
    </location>
</feature>
<evidence type="ECO:0000256" key="2">
    <source>
        <dbReference type="ARBA" id="ARBA00006058"/>
    </source>
</evidence>
<protein>
    <submittedName>
        <fullName evidence="11">Uncharacterized protein</fullName>
    </submittedName>
</protein>
<keyword evidence="3 9" id="KW-0812">Transmembrane</keyword>
<proteinExistence type="inferred from homology"/>
<evidence type="ECO:0000256" key="9">
    <source>
        <dbReference type="SAM" id="Phobius"/>
    </source>
</evidence>
<dbReference type="Pfam" id="PF05478">
    <property type="entry name" value="Prominin"/>
    <property type="match status" value="1"/>
</dbReference>
<feature type="region of interest" description="Disordered" evidence="8">
    <location>
        <begin position="872"/>
        <end position="909"/>
    </location>
</feature>
<keyword evidence="10" id="KW-0732">Signal</keyword>
<accession>A0A6M2DYL5</accession>
<comment type="similarity">
    <text evidence="2">Belongs to the prominin family.</text>
</comment>
<evidence type="ECO:0000256" key="6">
    <source>
        <dbReference type="ARBA" id="ARBA00023180"/>
    </source>
</evidence>
<feature type="signal peptide" evidence="10">
    <location>
        <begin position="1"/>
        <end position="21"/>
    </location>
</feature>
<comment type="subcellular location">
    <subcellularLocation>
        <location evidence="1">Membrane</location>
        <topology evidence="1">Multi-pass membrane protein</topology>
    </subcellularLocation>
</comment>
<feature type="transmembrane region" description="Helical" evidence="9">
    <location>
        <begin position="498"/>
        <end position="527"/>
    </location>
</feature>
<evidence type="ECO:0000256" key="1">
    <source>
        <dbReference type="ARBA" id="ARBA00004141"/>
    </source>
</evidence>
<reference evidence="11" key="1">
    <citation type="submission" date="2020-03" db="EMBL/GenBank/DDBJ databases">
        <title>Transcriptomic Profiling of the Digestive Tract of the Rat Flea, Xenopsylla cheopis, Following Blood Feeding and Infection with Yersinia pestis.</title>
        <authorList>
            <person name="Bland D.M."/>
            <person name="Martens C.A."/>
            <person name="Virtaneva K."/>
            <person name="Kanakabandi K."/>
            <person name="Long D."/>
            <person name="Rosenke R."/>
            <person name="Saturday G.A."/>
            <person name="Hoyt F.H."/>
            <person name="Bruno D.P."/>
            <person name="Ribeiro J.M.C."/>
            <person name="Hinnebusch J."/>
        </authorList>
    </citation>
    <scope>NUCLEOTIDE SEQUENCE</scope>
</reference>
<organism evidence="11">
    <name type="scientific">Xenopsylla cheopis</name>
    <name type="common">Oriental rat flea</name>
    <name type="synonym">Pulex cheopis</name>
    <dbReference type="NCBI Taxonomy" id="163159"/>
    <lineage>
        <taxon>Eukaryota</taxon>
        <taxon>Metazoa</taxon>
        <taxon>Ecdysozoa</taxon>
        <taxon>Arthropoda</taxon>
        <taxon>Hexapoda</taxon>
        <taxon>Insecta</taxon>
        <taxon>Pterygota</taxon>
        <taxon>Neoptera</taxon>
        <taxon>Endopterygota</taxon>
        <taxon>Siphonaptera</taxon>
        <taxon>Pulicidae</taxon>
        <taxon>Xenopsyllinae</taxon>
        <taxon>Xenopsylla</taxon>
    </lineage>
</organism>
<dbReference type="InterPro" id="IPR008795">
    <property type="entry name" value="Prominin"/>
</dbReference>
<evidence type="ECO:0000256" key="3">
    <source>
        <dbReference type="ARBA" id="ARBA00022692"/>
    </source>
</evidence>
<keyword evidence="5 9" id="KW-0472">Membrane</keyword>
<feature type="transmembrane region" description="Helical" evidence="9">
    <location>
        <begin position="128"/>
        <end position="157"/>
    </location>
</feature>
<evidence type="ECO:0000256" key="7">
    <source>
        <dbReference type="SAM" id="Coils"/>
    </source>
</evidence>
<keyword evidence="6" id="KW-0325">Glycoprotein</keyword>
<evidence type="ECO:0000256" key="5">
    <source>
        <dbReference type="ARBA" id="ARBA00023136"/>
    </source>
</evidence>
<evidence type="ECO:0000256" key="10">
    <source>
        <dbReference type="SAM" id="SignalP"/>
    </source>
</evidence>
<feature type="coiled-coil region" evidence="7">
    <location>
        <begin position="276"/>
        <end position="310"/>
    </location>
</feature>
<feature type="transmembrane region" description="Helical" evidence="9">
    <location>
        <begin position="178"/>
        <end position="200"/>
    </location>
</feature>
<keyword evidence="7" id="KW-0175">Coiled coil</keyword>
<name>A0A6M2DYL5_XENCH</name>
<keyword evidence="4 9" id="KW-1133">Transmembrane helix</keyword>
<dbReference type="GO" id="GO:0016020">
    <property type="term" value="C:membrane"/>
    <property type="evidence" value="ECO:0007669"/>
    <property type="project" value="UniProtKB-SubCell"/>
</dbReference>